<proteinExistence type="predicted"/>
<dbReference type="AlphaFoldDB" id="A0A3M9LYC8"/>
<dbReference type="PANTHER" id="PTHR23131:SF0">
    <property type="entry name" value="ENDORIBONUCLEASE LACTB2"/>
    <property type="match status" value="1"/>
</dbReference>
<dbReference type="PANTHER" id="PTHR23131">
    <property type="entry name" value="ENDORIBONUCLEASE LACTB2"/>
    <property type="match status" value="1"/>
</dbReference>
<dbReference type="InterPro" id="IPR050662">
    <property type="entry name" value="Sec-metab_biosynth-thioest"/>
</dbReference>
<dbReference type="CDD" id="cd16278">
    <property type="entry name" value="metallo-hydrolase-like_MBL-fold"/>
    <property type="match status" value="1"/>
</dbReference>
<dbReference type="SUPFAM" id="SSF56281">
    <property type="entry name" value="Metallo-hydrolase/oxidoreductase"/>
    <property type="match status" value="1"/>
</dbReference>
<accession>A0A3M9LYC8</accession>
<dbReference type="Proteomes" id="UP000271678">
    <property type="component" value="Unassembled WGS sequence"/>
</dbReference>
<gene>
    <name evidence="2" type="ORF">EFY87_18025</name>
</gene>
<dbReference type="InterPro" id="IPR041516">
    <property type="entry name" value="LACTB2_WH"/>
</dbReference>
<protein>
    <submittedName>
        <fullName evidence="2">MBL fold metallo-hydrolase</fullName>
    </submittedName>
</protein>
<keyword evidence="3" id="KW-1185">Reference proteome</keyword>
<dbReference type="OrthoDB" id="9788263at2"/>
<dbReference type="EMBL" id="RJJQ01000023">
    <property type="protein sequence ID" value="RNI18296.1"/>
    <property type="molecule type" value="Genomic_DNA"/>
</dbReference>
<dbReference type="InterPro" id="IPR036388">
    <property type="entry name" value="WH-like_DNA-bd_sf"/>
</dbReference>
<feature type="domain" description="Metallo-beta-lactamase" evidence="1">
    <location>
        <begin position="31"/>
        <end position="190"/>
    </location>
</feature>
<dbReference type="Pfam" id="PF17778">
    <property type="entry name" value="WHD_BLACT"/>
    <property type="match status" value="1"/>
</dbReference>
<reference evidence="2 3" key="1">
    <citation type="submission" date="2018-11" db="EMBL/GenBank/DDBJ databases">
        <title>Draft genome of Simplicispira Flexivirga sp. BO-16.</title>
        <authorList>
            <person name="Im W.T."/>
        </authorList>
    </citation>
    <scope>NUCLEOTIDE SEQUENCE [LARGE SCALE GENOMIC DNA]</scope>
    <source>
        <strain evidence="2 3">BO-16</strain>
    </source>
</reference>
<name>A0A3M9LYC8_9MICO</name>
<dbReference type="Pfam" id="PF00753">
    <property type="entry name" value="Lactamase_B"/>
    <property type="match status" value="2"/>
</dbReference>
<organism evidence="2 3">
    <name type="scientific">Flexivirga caeni</name>
    <dbReference type="NCBI Taxonomy" id="2294115"/>
    <lineage>
        <taxon>Bacteria</taxon>
        <taxon>Bacillati</taxon>
        <taxon>Actinomycetota</taxon>
        <taxon>Actinomycetes</taxon>
        <taxon>Micrococcales</taxon>
        <taxon>Dermacoccaceae</taxon>
        <taxon>Flexivirga</taxon>
    </lineage>
</organism>
<evidence type="ECO:0000259" key="1">
    <source>
        <dbReference type="SMART" id="SM00849"/>
    </source>
</evidence>
<evidence type="ECO:0000313" key="3">
    <source>
        <dbReference type="Proteomes" id="UP000271678"/>
    </source>
</evidence>
<dbReference type="SMART" id="SM00849">
    <property type="entry name" value="Lactamase_B"/>
    <property type="match status" value="1"/>
</dbReference>
<dbReference type="RefSeq" id="WP_123272872.1">
    <property type="nucleotide sequence ID" value="NZ_RJJQ01000023.1"/>
</dbReference>
<dbReference type="GO" id="GO:0016787">
    <property type="term" value="F:hydrolase activity"/>
    <property type="evidence" value="ECO:0007669"/>
    <property type="project" value="UniProtKB-KW"/>
</dbReference>
<dbReference type="Gene3D" id="1.10.10.10">
    <property type="entry name" value="Winged helix-like DNA-binding domain superfamily/Winged helix DNA-binding domain"/>
    <property type="match status" value="1"/>
</dbReference>
<evidence type="ECO:0000313" key="2">
    <source>
        <dbReference type="EMBL" id="RNI18296.1"/>
    </source>
</evidence>
<dbReference type="InterPro" id="IPR001279">
    <property type="entry name" value="Metallo-B-lactamas"/>
</dbReference>
<dbReference type="InterPro" id="IPR036866">
    <property type="entry name" value="RibonucZ/Hydroxyglut_hydro"/>
</dbReference>
<keyword evidence="2" id="KW-0378">Hydrolase</keyword>
<dbReference type="Gene3D" id="3.60.15.10">
    <property type="entry name" value="Ribonuclease Z/Hydroxyacylglutathione hydrolase-like"/>
    <property type="match status" value="1"/>
</dbReference>
<sequence length="267" mass="28007">MTTGTVWRGGALGDQVRAVLAPNPGPMTLDGTNTWILHVPGDTVAAVVDPGPLHEGHLQEVLRQVGARGARVALTLVTHWHHDHTESLERWAELTQAPVRGGGRGPDFADDERISLGSLQIRVLLTPGHTADSVSFHLPDAGALLTGDTVLGRGTTVVAHPDGALGPYLASLDKLHAVAAAHPTALAPAHGPTHADAATVIAAYRQHRAERLDQVRAALAAGDDEATDVAQAVVERVYADVPREVWPAAKWSVQAQLDYLAANGQAG</sequence>
<comment type="caution">
    <text evidence="2">The sequence shown here is derived from an EMBL/GenBank/DDBJ whole genome shotgun (WGS) entry which is preliminary data.</text>
</comment>